<dbReference type="Gene3D" id="3.40.50.300">
    <property type="entry name" value="P-loop containing nucleotide triphosphate hydrolases"/>
    <property type="match status" value="1"/>
</dbReference>
<gene>
    <name evidence="8" type="primary">atpA</name>
    <name evidence="13" type="ORF">HAT2_00225</name>
</gene>
<evidence type="ECO:0000256" key="5">
    <source>
        <dbReference type="ARBA" id="ARBA00022967"/>
    </source>
</evidence>
<dbReference type="HAMAP" id="MF_00309">
    <property type="entry name" value="ATP_synth_A_arch"/>
    <property type="match status" value="1"/>
</dbReference>
<evidence type="ECO:0000256" key="7">
    <source>
        <dbReference type="ARBA" id="ARBA00054855"/>
    </source>
</evidence>
<dbReference type="RefSeq" id="WP_114544188.1">
    <property type="nucleotide sequence ID" value="NZ_QQBG01000009.1"/>
</dbReference>
<evidence type="ECO:0000313" key="14">
    <source>
        <dbReference type="Proteomes" id="UP000253816"/>
    </source>
</evidence>
<dbReference type="GO" id="GO:0046961">
    <property type="term" value="F:proton-transporting ATPase activity, rotational mechanism"/>
    <property type="evidence" value="ECO:0007669"/>
    <property type="project" value="InterPro"/>
</dbReference>
<dbReference type="Pfam" id="PF22919">
    <property type="entry name" value="ATP-synt_VA_C"/>
    <property type="match status" value="1"/>
</dbReference>
<feature type="domain" description="ATPase F1/V1/A1 complex alpha/beta subunit nucleotide-binding" evidence="9">
    <location>
        <begin position="220"/>
        <end position="441"/>
    </location>
</feature>
<dbReference type="InterPro" id="IPR004100">
    <property type="entry name" value="ATPase_F1/V1/A1_a/bsu_N"/>
</dbReference>
<keyword evidence="6 8" id="KW-0406">Ion transport</keyword>
<dbReference type="Gene3D" id="1.10.1140.10">
    <property type="entry name" value="Bovine Mitochondrial F1-atpase, Atp Synthase Beta Chain, Chain D, domain 3"/>
    <property type="match status" value="1"/>
</dbReference>
<dbReference type="PROSITE" id="PS00152">
    <property type="entry name" value="ATPASE_ALPHA_BETA"/>
    <property type="match status" value="1"/>
</dbReference>
<evidence type="ECO:0000259" key="10">
    <source>
        <dbReference type="Pfam" id="PF02874"/>
    </source>
</evidence>
<dbReference type="EC" id="7.1.2.2" evidence="8"/>
<dbReference type="GO" id="GO:0042777">
    <property type="term" value="P:proton motive force-driven plasma membrane ATP synthesis"/>
    <property type="evidence" value="ECO:0007669"/>
    <property type="project" value="UniProtKB-UniRule"/>
</dbReference>
<evidence type="ECO:0000259" key="12">
    <source>
        <dbReference type="Pfam" id="PF22919"/>
    </source>
</evidence>
<keyword evidence="3 8" id="KW-0547">Nucleotide-binding</keyword>
<dbReference type="Pfam" id="PF02874">
    <property type="entry name" value="ATP-synt_ab_N"/>
    <property type="match status" value="1"/>
</dbReference>
<evidence type="ECO:0000256" key="3">
    <source>
        <dbReference type="ARBA" id="ARBA00022741"/>
    </source>
</evidence>
<evidence type="ECO:0000259" key="11">
    <source>
        <dbReference type="Pfam" id="PF16886"/>
    </source>
</evidence>
<dbReference type="Pfam" id="PF16886">
    <property type="entry name" value="ATP-synt_ab_Xtn"/>
    <property type="match status" value="1"/>
</dbReference>
<dbReference type="AlphaFoldDB" id="A0A369KL30"/>
<comment type="caution">
    <text evidence="13">The sequence shown here is derived from an EMBL/GenBank/DDBJ whole genome shotgun (WGS) entry which is preliminary data.</text>
</comment>
<comment type="catalytic activity">
    <reaction evidence="8">
        <text>ATP + H2O + 4 H(+)(in) = ADP + phosphate + 5 H(+)(out)</text>
        <dbReference type="Rhea" id="RHEA:57720"/>
        <dbReference type="ChEBI" id="CHEBI:15377"/>
        <dbReference type="ChEBI" id="CHEBI:15378"/>
        <dbReference type="ChEBI" id="CHEBI:30616"/>
        <dbReference type="ChEBI" id="CHEBI:43474"/>
        <dbReference type="ChEBI" id="CHEBI:456216"/>
        <dbReference type="EC" id="7.1.2.2"/>
    </reaction>
</comment>
<sequence length="599" mass="66286">MQKGARGQVISAFGNLVEVEFEGSVHLGESASILVEGDKLRAEVLEIRGSMAKMQVFEPTYGLFSGAEVEFSRDLIEAELGPGLLGGVFDGLQNPLEEVFQEHGVFLARGVHFPPLARDKLWDFEPCVSVGAMLSPGSLLGTVQEGRFPHRIFVPFGLPCGHYQLEWLVKGGSYSVDTVLAHLKNAQGEIIEVKMFQKWPLKRPLLFGDRVLPFEPLETGCRVIDTQFPLLKGGAFCLPGPFGAGKTVLQHHLARYSSVDIVIFAACGERAGEIVELLKEFPHLKDPQTGNPLSDRTVLICNTSSMPVAARESSVYMAVTIGEYYRQMGLDVLMVADSTSRWAQAMREMSARLEEIPGDEAFPAYLNAKIAELYQRAGVVRLENDRFGSLCLGGAVSPAGGNLDEPVTQATLPVVGAFLGLSRARSSARRYPAIDPLISWSKYTEFVGDTLSKEIPLWKRWVYRAKALLEESDVITRRMDVLGEDGVALDEFISHLKAELYDAVYLQQNSFDPEDTYCPLKKQKVLFSFVNEVLDTDYSWISTHTEARSFFLSLQAEMRNLNFVKEESEESVSCRQRLRNLLEHASKQIGQGTEGGSGA</sequence>
<dbReference type="OrthoDB" id="9803053at2"/>
<dbReference type="Gene3D" id="2.40.50.100">
    <property type="match status" value="1"/>
</dbReference>
<accession>A0A369KL30</accession>
<dbReference type="GO" id="GO:0005524">
    <property type="term" value="F:ATP binding"/>
    <property type="evidence" value="ECO:0007669"/>
    <property type="project" value="UniProtKB-UniRule"/>
</dbReference>
<evidence type="ECO:0000256" key="2">
    <source>
        <dbReference type="ARBA" id="ARBA00022448"/>
    </source>
</evidence>
<name>A0A369KL30_9BACT</name>
<dbReference type="EMBL" id="QQBG01000009">
    <property type="protein sequence ID" value="RDB31716.1"/>
    <property type="molecule type" value="Genomic_DNA"/>
</dbReference>
<dbReference type="InterPro" id="IPR000194">
    <property type="entry name" value="ATPase_F1/V1/A1_a/bsu_nucl-bd"/>
</dbReference>
<evidence type="ECO:0000256" key="6">
    <source>
        <dbReference type="ARBA" id="ARBA00023065"/>
    </source>
</evidence>
<keyword evidence="14" id="KW-1185">Reference proteome</keyword>
<feature type="domain" description="ATPsynthase alpha/beta subunit barrel-sandwich" evidence="11">
    <location>
        <begin position="114"/>
        <end position="202"/>
    </location>
</feature>
<evidence type="ECO:0000313" key="13">
    <source>
        <dbReference type="EMBL" id="RDB31716.1"/>
    </source>
</evidence>
<reference evidence="13 14" key="1">
    <citation type="submission" date="2018-07" db="EMBL/GenBank/DDBJ databases">
        <title>Comparative genomics of the Candidatus Parilichlamydiaceae reveals evidence of convergent evolution and genome reduction in the phylum Chlamydiae.</title>
        <authorList>
            <person name="Taylor-Brown A."/>
            <person name="Polkinghorne A."/>
        </authorList>
    </citation>
    <scope>NUCLEOTIDE SEQUENCE [LARGE SCALE GENOMIC DNA]</scope>
    <source>
        <strain evidence="13 14">Hat2</strain>
    </source>
</reference>
<dbReference type="Pfam" id="PF00006">
    <property type="entry name" value="ATP-synt_ab"/>
    <property type="match status" value="1"/>
</dbReference>
<dbReference type="SUPFAM" id="SSF52540">
    <property type="entry name" value="P-loop containing nucleoside triphosphate hydrolases"/>
    <property type="match status" value="1"/>
</dbReference>
<feature type="binding site" evidence="8">
    <location>
        <begin position="240"/>
        <end position="247"/>
    </location>
    <ligand>
        <name>ATP</name>
        <dbReference type="ChEBI" id="CHEBI:30616"/>
    </ligand>
</feature>
<organism evidence="13 14">
    <name type="scientific">Candidatus Similichlamydia laticola</name>
    <dbReference type="NCBI Taxonomy" id="2170265"/>
    <lineage>
        <taxon>Bacteria</taxon>
        <taxon>Pseudomonadati</taxon>
        <taxon>Chlamydiota</taxon>
        <taxon>Chlamydiia</taxon>
        <taxon>Parachlamydiales</taxon>
        <taxon>Candidatus Parilichlamydiaceae</taxon>
        <taxon>Candidatus Similichlamydia</taxon>
    </lineage>
</organism>
<protein>
    <recommendedName>
        <fullName evidence="8">V-type ATP synthase alpha chain</fullName>
        <ecNumber evidence="8">7.1.2.2</ecNumber>
    </recommendedName>
    <alternativeName>
        <fullName evidence="8">V-ATPase subunit A</fullName>
    </alternativeName>
</protein>
<dbReference type="InterPro" id="IPR024034">
    <property type="entry name" value="ATPase_F1/V1_b/a_C"/>
</dbReference>
<comment type="similarity">
    <text evidence="1 8">Belongs to the ATPase alpha/beta chains family.</text>
</comment>
<dbReference type="NCBIfam" id="NF003220">
    <property type="entry name" value="PRK04192.1"/>
    <property type="match status" value="1"/>
</dbReference>
<dbReference type="InterPro" id="IPR027417">
    <property type="entry name" value="P-loop_NTPase"/>
</dbReference>
<dbReference type="InterPro" id="IPR022878">
    <property type="entry name" value="V-ATPase_asu"/>
</dbReference>
<evidence type="ECO:0000256" key="4">
    <source>
        <dbReference type="ARBA" id="ARBA00022840"/>
    </source>
</evidence>
<keyword evidence="4 8" id="KW-0067">ATP-binding</keyword>
<dbReference type="CDD" id="cd01134">
    <property type="entry name" value="V_A-ATPase_A"/>
    <property type="match status" value="1"/>
</dbReference>
<dbReference type="InterPro" id="IPR031686">
    <property type="entry name" value="ATP-synth_a_Xtn"/>
</dbReference>
<dbReference type="Gene3D" id="2.30.30.650">
    <property type="match status" value="1"/>
</dbReference>
<dbReference type="PANTHER" id="PTHR43607:SF1">
    <property type="entry name" value="H(+)-TRANSPORTING TWO-SECTOR ATPASE"/>
    <property type="match status" value="1"/>
</dbReference>
<evidence type="ECO:0000256" key="1">
    <source>
        <dbReference type="ARBA" id="ARBA00008936"/>
    </source>
</evidence>
<proteinExistence type="inferred from homology"/>
<keyword evidence="8" id="KW-0375">Hydrogen ion transport</keyword>
<feature type="domain" description="ATP synthase A/B type C-terminal" evidence="12">
    <location>
        <begin position="458"/>
        <end position="529"/>
    </location>
</feature>
<evidence type="ECO:0000259" key="9">
    <source>
        <dbReference type="Pfam" id="PF00006"/>
    </source>
</evidence>
<evidence type="ECO:0000256" key="8">
    <source>
        <dbReference type="HAMAP-Rule" id="MF_00309"/>
    </source>
</evidence>
<comment type="function">
    <text evidence="7 8">Produces ATP from ADP in the presence of a proton gradient across the membrane. The V-type alpha chain is a catalytic subunit.</text>
</comment>
<dbReference type="PANTHER" id="PTHR43607">
    <property type="entry name" value="V-TYPE PROTON ATPASE CATALYTIC SUBUNIT A"/>
    <property type="match status" value="1"/>
</dbReference>
<keyword evidence="5 8" id="KW-1278">Translocase</keyword>
<dbReference type="InterPro" id="IPR020003">
    <property type="entry name" value="ATPase_a/bsu_AS"/>
</dbReference>
<keyword evidence="8" id="KW-0066">ATP synthesis</keyword>
<feature type="domain" description="ATPase F1/V1/A1 complex alpha/beta subunit N-terminal" evidence="10">
    <location>
        <begin position="10"/>
        <end position="71"/>
    </location>
</feature>
<dbReference type="InterPro" id="IPR055190">
    <property type="entry name" value="ATP-synt_VA_C"/>
</dbReference>
<dbReference type="Proteomes" id="UP000253816">
    <property type="component" value="Unassembled WGS sequence"/>
</dbReference>
<dbReference type="GO" id="GO:0046933">
    <property type="term" value="F:proton-transporting ATP synthase activity, rotational mechanism"/>
    <property type="evidence" value="ECO:0007669"/>
    <property type="project" value="UniProtKB-UniRule"/>
</dbReference>
<keyword evidence="2 8" id="KW-0813">Transport</keyword>